<dbReference type="InterPro" id="IPR020861">
    <property type="entry name" value="Triosephosphate_isomerase_AS"/>
</dbReference>
<dbReference type="PROSITE" id="PS51440">
    <property type="entry name" value="TIM_2"/>
    <property type="match status" value="1"/>
</dbReference>
<dbReference type="NCBIfam" id="TIGR00419">
    <property type="entry name" value="tim"/>
    <property type="match status" value="1"/>
</dbReference>
<dbReference type="PATRIC" id="fig|1433126.3.peg.1493"/>
<keyword evidence="10" id="KW-1185">Reference proteome</keyword>
<keyword evidence="3 7" id="KW-0312">Gluconeogenesis</keyword>
<keyword evidence="5 7" id="KW-0324">Glycolysis</keyword>
<dbReference type="GO" id="GO:0006094">
    <property type="term" value="P:gluconeogenesis"/>
    <property type="evidence" value="ECO:0007669"/>
    <property type="project" value="UniProtKB-UniRule"/>
</dbReference>
<evidence type="ECO:0000256" key="6">
    <source>
        <dbReference type="ARBA" id="ARBA00023235"/>
    </source>
</evidence>
<feature type="binding site" evidence="7">
    <location>
        <begin position="235"/>
        <end position="236"/>
    </location>
    <ligand>
        <name>substrate</name>
    </ligand>
</feature>
<dbReference type="GO" id="GO:0006096">
    <property type="term" value="P:glycolytic process"/>
    <property type="evidence" value="ECO:0007669"/>
    <property type="project" value="UniProtKB-UniRule"/>
</dbReference>
<dbReference type="InterPro" id="IPR035990">
    <property type="entry name" value="TIM_sf"/>
</dbReference>
<accession>A0A060R846</accession>
<comment type="pathway">
    <text evidence="7 8">Carbohydrate biosynthesis; gluconeogenesis.</text>
</comment>
<dbReference type="SUPFAM" id="SSF51351">
    <property type="entry name" value="Triosephosphate isomerase (TIM)"/>
    <property type="match status" value="1"/>
</dbReference>
<dbReference type="InterPro" id="IPR013785">
    <property type="entry name" value="Aldolase_TIM"/>
</dbReference>
<organism evidence="9 10">
    <name type="scientific">Mucinivorans hirudinis</name>
    <dbReference type="NCBI Taxonomy" id="1433126"/>
    <lineage>
        <taxon>Bacteria</taxon>
        <taxon>Pseudomonadati</taxon>
        <taxon>Bacteroidota</taxon>
        <taxon>Bacteroidia</taxon>
        <taxon>Bacteroidales</taxon>
        <taxon>Rikenellaceae</taxon>
        <taxon>Mucinivorans</taxon>
    </lineage>
</organism>
<evidence type="ECO:0000256" key="1">
    <source>
        <dbReference type="ARBA" id="ARBA00004680"/>
    </source>
</evidence>
<dbReference type="Proteomes" id="UP000027616">
    <property type="component" value="Chromosome I"/>
</dbReference>
<evidence type="ECO:0000313" key="9">
    <source>
        <dbReference type="EMBL" id="CDN31596.1"/>
    </source>
</evidence>
<dbReference type="UniPathway" id="UPA00138"/>
<dbReference type="FunFam" id="3.20.20.70:FF:000016">
    <property type="entry name" value="Triosephosphate isomerase"/>
    <property type="match status" value="1"/>
</dbReference>
<dbReference type="GO" id="GO:0019563">
    <property type="term" value="P:glycerol catabolic process"/>
    <property type="evidence" value="ECO:0007669"/>
    <property type="project" value="TreeGrafter"/>
</dbReference>
<comment type="subunit">
    <text evidence="7 8">Homodimer.</text>
</comment>
<evidence type="ECO:0000256" key="5">
    <source>
        <dbReference type="ARBA" id="ARBA00023152"/>
    </source>
</evidence>
<keyword evidence="6 7" id="KW-0413">Isomerase</keyword>
<dbReference type="HOGENOM" id="CLU_024251_2_3_10"/>
<keyword evidence="4 7" id="KW-0963">Cytoplasm</keyword>
<dbReference type="CDD" id="cd00311">
    <property type="entry name" value="TIM"/>
    <property type="match status" value="1"/>
</dbReference>
<evidence type="ECO:0000256" key="3">
    <source>
        <dbReference type="ARBA" id="ARBA00022432"/>
    </source>
</evidence>
<name>A0A060R846_9BACT</name>
<dbReference type="AlphaFoldDB" id="A0A060R846"/>
<gene>
    <name evidence="7" type="primary">tpiA</name>
    <name evidence="9" type="ORF">BN938_1509</name>
</gene>
<reference evidence="9 10" key="1">
    <citation type="journal article" date="2015" name="Genome Announc.">
        <title>Complete Genome Sequence of the Novel Leech Symbiont Mucinivorans hirudinis M3T.</title>
        <authorList>
            <person name="Nelson M.C."/>
            <person name="Bomar L."/>
            <person name="Graf J."/>
        </authorList>
    </citation>
    <scope>NUCLEOTIDE SEQUENCE [LARGE SCALE GENOMIC DNA]</scope>
    <source>
        <strain evidence="10">M3</strain>
    </source>
</reference>
<feature type="binding site" evidence="7">
    <location>
        <begin position="9"/>
        <end position="11"/>
    </location>
    <ligand>
        <name>substrate</name>
    </ligand>
</feature>
<evidence type="ECO:0000256" key="7">
    <source>
        <dbReference type="HAMAP-Rule" id="MF_00147"/>
    </source>
</evidence>
<dbReference type="Gene3D" id="3.20.20.70">
    <property type="entry name" value="Aldolase class I"/>
    <property type="match status" value="1"/>
</dbReference>
<dbReference type="InterPro" id="IPR022896">
    <property type="entry name" value="TrioseP_Isoase_bac/euk"/>
</dbReference>
<dbReference type="EC" id="5.3.1.1" evidence="7 8"/>
<dbReference type="GO" id="GO:0005829">
    <property type="term" value="C:cytosol"/>
    <property type="evidence" value="ECO:0007669"/>
    <property type="project" value="TreeGrafter"/>
</dbReference>
<dbReference type="GO" id="GO:0046166">
    <property type="term" value="P:glyceraldehyde-3-phosphate biosynthetic process"/>
    <property type="evidence" value="ECO:0007669"/>
    <property type="project" value="TreeGrafter"/>
</dbReference>
<dbReference type="InterPro" id="IPR000652">
    <property type="entry name" value="Triosephosphate_isomerase"/>
</dbReference>
<proteinExistence type="inferred from homology"/>
<dbReference type="Pfam" id="PF00121">
    <property type="entry name" value="TIM"/>
    <property type="match status" value="1"/>
</dbReference>
<feature type="binding site" evidence="7">
    <location>
        <position position="214"/>
    </location>
    <ligand>
        <name>substrate</name>
    </ligand>
</feature>
<dbReference type="OrthoDB" id="9809429at2"/>
<dbReference type="PROSITE" id="PS00171">
    <property type="entry name" value="TIM_1"/>
    <property type="match status" value="1"/>
</dbReference>
<dbReference type="HAMAP" id="MF_00147_B">
    <property type="entry name" value="TIM_B"/>
    <property type="match status" value="1"/>
</dbReference>
<dbReference type="EMBL" id="HG934468">
    <property type="protein sequence ID" value="CDN31596.1"/>
    <property type="molecule type" value="Genomic_DNA"/>
</dbReference>
<evidence type="ECO:0000313" key="10">
    <source>
        <dbReference type="Proteomes" id="UP000027616"/>
    </source>
</evidence>
<comment type="catalytic activity">
    <reaction evidence="7 8">
        <text>D-glyceraldehyde 3-phosphate = dihydroxyacetone phosphate</text>
        <dbReference type="Rhea" id="RHEA:18585"/>
        <dbReference type="ChEBI" id="CHEBI:57642"/>
        <dbReference type="ChEBI" id="CHEBI:59776"/>
        <dbReference type="EC" id="5.3.1.1"/>
    </reaction>
</comment>
<feature type="active site" description="Proton acceptor" evidence="7">
    <location>
        <position position="168"/>
    </location>
</feature>
<comment type="pathway">
    <text evidence="1 7 8">Carbohydrate degradation; glycolysis; D-glyceraldehyde 3-phosphate from glycerone phosphate: step 1/1.</text>
</comment>
<comment type="subcellular location">
    <subcellularLocation>
        <location evidence="7 8">Cytoplasm</location>
    </subcellularLocation>
</comment>
<dbReference type="KEGG" id="rbc:BN938_1509"/>
<comment type="function">
    <text evidence="7">Involved in the gluconeogenesis. Catalyzes stereospecifically the conversion of dihydroxyacetone phosphate (DHAP) to D-glyceraldehyde-3-phosphate (G3P).</text>
</comment>
<dbReference type="STRING" id="1433126.BN938_1509"/>
<dbReference type="PANTHER" id="PTHR21139">
    <property type="entry name" value="TRIOSEPHOSPHATE ISOMERASE"/>
    <property type="match status" value="1"/>
</dbReference>
<evidence type="ECO:0000256" key="8">
    <source>
        <dbReference type="RuleBase" id="RU363013"/>
    </source>
</evidence>
<evidence type="ECO:0000256" key="4">
    <source>
        <dbReference type="ARBA" id="ARBA00022490"/>
    </source>
</evidence>
<sequence>MRRTIVAGNWKMNTTPAQGVELLEGVAAIKGEAKASVELIVGVPFTHICAVGKAAQGTGIAIAAQNCADHAKGAYTGEVSAEMLASMGVEYVILGHSERREYYGETSETLNKKIELVYQNGMSPIYCIGEKQQEREANRQNEVCRAQIQEVVFNLTPEQFEKLIIAYEPVWAIGTGLTATDDQAQEIHHYIRQVLAEKFGEQAASKCPILYGGSCKPSNAKGLFEKADVDGGLIGGASLNAQDFVGIAKAF</sequence>
<feature type="binding site" evidence="7">
    <location>
        <position position="174"/>
    </location>
    <ligand>
        <name>substrate</name>
    </ligand>
</feature>
<dbReference type="GO" id="GO:0004807">
    <property type="term" value="F:triose-phosphate isomerase activity"/>
    <property type="evidence" value="ECO:0007669"/>
    <property type="project" value="UniProtKB-UniRule"/>
</dbReference>
<feature type="active site" description="Electrophile" evidence="7">
    <location>
        <position position="96"/>
    </location>
</feature>
<dbReference type="UniPathway" id="UPA00109">
    <property type="reaction ID" value="UER00189"/>
</dbReference>
<evidence type="ECO:0000256" key="2">
    <source>
        <dbReference type="ARBA" id="ARBA00007422"/>
    </source>
</evidence>
<dbReference type="PANTHER" id="PTHR21139:SF42">
    <property type="entry name" value="TRIOSEPHOSPHATE ISOMERASE"/>
    <property type="match status" value="1"/>
</dbReference>
<protein>
    <recommendedName>
        <fullName evidence="7 8">Triosephosphate isomerase</fullName>
        <shortName evidence="7">TIM</shortName>
        <shortName evidence="7">TPI</shortName>
        <ecNumber evidence="7 8">5.3.1.1</ecNumber>
    </recommendedName>
    <alternativeName>
        <fullName evidence="7">Triose-phosphate isomerase</fullName>
    </alternativeName>
</protein>
<dbReference type="eggNOG" id="COG0149">
    <property type="taxonomic scope" value="Bacteria"/>
</dbReference>
<comment type="similarity">
    <text evidence="2 7 8">Belongs to the triosephosphate isomerase family.</text>
</comment>